<evidence type="ECO:0000256" key="2">
    <source>
        <dbReference type="SAM" id="SignalP"/>
    </source>
</evidence>
<protein>
    <submittedName>
        <fullName evidence="3">Uncharacterized protein</fullName>
    </submittedName>
</protein>
<organism evidence="3 4">
    <name type="scientific">Nocardioides caricicola</name>
    <dbReference type="NCBI Taxonomy" id="634770"/>
    <lineage>
        <taxon>Bacteria</taxon>
        <taxon>Bacillati</taxon>
        <taxon>Actinomycetota</taxon>
        <taxon>Actinomycetes</taxon>
        <taxon>Propionibacteriales</taxon>
        <taxon>Nocardioidaceae</taxon>
        <taxon>Nocardioides</taxon>
    </lineage>
</organism>
<dbReference type="RefSeq" id="WP_345180477.1">
    <property type="nucleotide sequence ID" value="NZ_BAABFQ010000007.1"/>
</dbReference>
<feature type="region of interest" description="Disordered" evidence="1">
    <location>
        <begin position="16"/>
        <end position="104"/>
    </location>
</feature>
<feature type="compositionally biased region" description="Low complexity" evidence="1">
    <location>
        <begin position="26"/>
        <end position="47"/>
    </location>
</feature>
<dbReference type="Proteomes" id="UP001595956">
    <property type="component" value="Unassembled WGS sequence"/>
</dbReference>
<comment type="caution">
    <text evidence="3">The sequence shown here is derived from an EMBL/GenBank/DDBJ whole genome shotgun (WGS) entry which is preliminary data.</text>
</comment>
<proteinExistence type="predicted"/>
<evidence type="ECO:0000313" key="4">
    <source>
        <dbReference type="Proteomes" id="UP001595956"/>
    </source>
</evidence>
<feature type="signal peptide" evidence="2">
    <location>
        <begin position="1"/>
        <end position="20"/>
    </location>
</feature>
<reference evidence="4" key="1">
    <citation type="journal article" date="2019" name="Int. J. Syst. Evol. Microbiol.">
        <title>The Global Catalogue of Microorganisms (GCM) 10K type strain sequencing project: providing services to taxonomists for standard genome sequencing and annotation.</title>
        <authorList>
            <consortium name="The Broad Institute Genomics Platform"/>
            <consortium name="The Broad Institute Genome Sequencing Center for Infectious Disease"/>
            <person name="Wu L."/>
            <person name="Ma J."/>
        </authorList>
    </citation>
    <scope>NUCLEOTIDE SEQUENCE [LARGE SCALE GENOMIC DNA]</scope>
    <source>
        <strain evidence="4">KACC 13778</strain>
    </source>
</reference>
<feature type="compositionally biased region" description="Polar residues" evidence="1">
    <location>
        <begin position="70"/>
        <end position="81"/>
    </location>
</feature>
<name>A0ABW0N5Z9_9ACTN</name>
<dbReference type="PROSITE" id="PS51257">
    <property type="entry name" value="PROKAR_LIPOPROTEIN"/>
    <property type="match status" value="1"/>
</dbReference>
<sequence>MRAGWAAAAVLVLVAGGCGGSDDPAAEPSATPSSPASSTPPASNSQTPEPPESSAPPASELDWQPVPGTVRNTVTRSSEWTLTVRGNGAGWSLDGPTGSTGGEQSGWRVSDALLDQDWAVVVLQERTESQPSRAEVTELATGDTFTVDGSSDVPTTNGGTWALGDGRLLHATIGPGGSYCVAAVELATRESSLGWCAPKRHGFNGARIAPGGDSVLSFDAGRPSCRTLVALDGTEAVPFEGVAECVAWDGLRTGDGAVWSTIPDERRIEEAHFFATAAGERVDLGPGTAGSLVWCAGAAYFTRDPELDGDPATLVRWSPTDGPDVVYESPGGRAFLSQPRCGGDHLTITAAAEAGDEQVTAALS</sequence>
<evidence type="ECO:0000313" key="3">
    <source>
        <dbReference type="EMBL" id="MFC5494402.1"/>
    </source>
</evidence>
<feature type="chain" id="PRO_5047186003" evidence="2">
    <location>
        <begin position="21"/>
        <end position="364"/>
    </location>
</feature>
<keyword evidence="2" id="KW-0732">Signal</keyword>
<keyword evidence="4" id="KW-1185">Reference proteome</keyword>
<accession>A0ABW0N5Z9</accession>
<dbReference type="EMBL" id="JBHSMD010000004">
    <property type="protein sequence ID" value="MFC5494402.1"/>
    <property type="molecule type" value="Genomic_DNA"/>
</dbReference>
<evidence type="ECO:0000256" key="1">
    <source>
        <dbReference type="SAM" id="MobiDB-lite"/>
    </source>
</evidence>
<gene>
    <name evidence="3" type="ORF">ACFPKY_14905</name>
</gene>